<dbReference type="PROSITE" id="PS50082">
    <property type="entry name" value="WD_REPEATS_2"/>
    <property type="match status" value="2"/>
</dbReference>
<feature type="repeat" description="WD" evidence="3">
    <location>
        <begin position="484"/>
        <end position="519"/>
    </location>
</feature>
<feature type="region of interest" description="Disordered" evidence="4">
    <location>
        <begin position="29"/>
        <end position="54"/>
    </location>
</feature>
<dbReference type="PANTHER" id="PTHR19848">
    <property type="entry name" value="WD40 REPEAT PROTEIN"/>
    <property type="match status" value="1"/>
</dbReference>
<keyword evidence="6" id="KW-1185">Reference proteome</keyword>
<evidence type="ECO:0000256" key="3">
    <source>
        <dbReference type="PROSITE-ProRule" id="PRU00221"/>
    </source>
</evidence>
<comment type="caution">
    <text evidence="5">The sequence shown here is derived from an EMBL/GenBank/DDBJ whole genome shotgun (WGS) entry which is preliminary data.</text>
</comment>
<reference evidence="5 6" key="1">
    <citation type="submission" date="2024-04" db="EMBL/GenBank/DDBJ databases">
        <title>genome sequences of Mucor flavus KT1a and Helicostylum pulchrum KT1b strains isolation_sourced from the surface of a dry-aged beef.</title>
        <authorList>
            <person name="Toyotome T."/>
            <person name="Hosono M."/>
            <person name="Torimaru M."/>
            <person name="Fukuda K."/>
            <person name="Mikami N."/>
        </authorList>
    </citation>
    <scope>NUCLEOTIDE SEQUENCE [LARGE SCALE GENOMIC DNA]</scope>
    <source>
        <strain evidence="5 6">KT1b</strain>
    </source>
</reference>
<evidence type="ECO:0000256" key="2">
    <source>
        <dbReference type="ARBA" id="ARBA00022737"/>
    </source>
</evidence>
<keyword evidence="1 3" id="KW-0853">WD repeat</keyword>
<protein>
    <submittedName>
        <fullName evidence="5">Uncharacterized protein</fullName>
    </submittedName>
</protein>
<name>A0ABP9YDD7_9FUNG</name>
<feature type="region of interest" description="Disordered" evidence="4">
    <location>
        <begin position="217"/>
        <end position="241"/>
    </location>
</feature>
<keyword evidence="2" id="KW-0677">Repeat</keyword>
<organism evidence="5 6">
    <name type="scientific">Helicostylum pulchrum</name>
    <dbReference type="NCBI Taxonomy" id="562976"/>
    <lineage>
        <taxon>Eukaryota</taxon>
        <taxon>Fungi</taxon>
        <taxon>Fungi incertae sedis</taxon>
        <taxon>Mucoromycota</taxon>
        <taxon>Mucoromycotina</taxon>
        <taxon>Mucoromycetes</taxon>
        <taxon>Mucorales</taxon>
        <taxon>Mucorineae</taxon>
        <taxon>Mucoraceae</taxon>
        <taxon>Helicostylum</taxon>
    </lineage>
</organism>
<dbReference type="InterPro" id="IPR019775">
    <property type="entry name" value="WD40_repeat_CS"/>
</dbReference>
<evidence type="ECO:0000313" key="5">
    <source>
        <dbReference type="EMBL" id="GAA5804635.1"/>
    </source>
</evidence>
<dbReference type="InterPro" id="IPR015943">
    <property type="entry name" value="WD40/YVTN_repeat-like_dom_sf"/>
</dbReference>
<feature type="region of interest" description="Disordered" evidence="4">
    <location>
        <begin position="93"/>
        <end position="115"/>
    </location>
</feature>
<dbReference type="EMBL" id="BAABUJ010000036">
    <property type="protein sequence ID" value="GAA5804635.1"/>
    <property type="molecule type" value="Genomic_DNA"/>
</dbReference>
<evidence type="ECO:0000256" key="1">
    <source>
        <dbReference type="ARBA" id="ARBA00022574"/>
    </source>
</evidence>
<dbReference type="InterPro" id="IPR009057">
    <property type="entry name" value="Homeodomain-like_sf"/>
</dbReference>
<dbReference type="InterPro" id="IPR036322">
    <property type="entry name" value="WD40_repeat_dom_sf"/>
</dbReference>
<evidence type="ECO:0000256" key="4">
    <source>
        <dbReference type="SAM" id="MobiDB-lite"/>
    </source>
</evidence>
<evidence type="ECO:0000313" key="6">
    <source>
        <dbReference type="Proteomes" id="UP001476247"/>
    </source>
</evidence>
<gene>
    <name evidence="5" type="ORF">HPULCUR_010137</name>
</gene>
<dbReference type="PROSITE" id="PS00678">
    <property type="entry name" value="WD_REPEATS_1"/>
    <property type="match status" value="1"/>
</dbReference>
<sequence>MLEQKKLDAPGSTLFKYIVREKSKSVIVISDSEDEDDRRSPSNSPVVQQTQNIQIQNTQTQIIVPGDASDPISLSDSEGEQEDVAELMEEVVTSSAPVEEPQEMVTNNEGEDDDDDEDLLSLSDMMELDFMSDGDMSDLRADFPTAMDALSSKMEGHQMSLFINEATNQETSMQPPATVKTIIQKDTDIAYTLRQIELYIQSVTDISVPYFINETRASRRTRDSSSKSSPEHSTQHEPTNPYVPNRVWYNSTWEDWAQLDVGDILHCPFTPNEVNILQNCVEKQNIKKNKYGRELVDFWQYVSTLLPGRSPLDCRCYWSDFTEGNLILYNNPIIINRQKANLKNSSRHQLLAKRKRTGLMSYNSMRNIHISNMTREHIISEGSGDAIALAVFRDSNGLKIAIGSLCDENTQYNMPGNLRVWDADTKNCSTLKGHYIRNEENGPEIWKTVTDVKTSKDQSLVYTSSHEGSANIWKASTGKLVSTLQYHSKSINQLAVDYSKSDNILASCSNDGSATVWSIGINGKTGSGVICELDPVFFVDPEVDCIEFGRNITEDKLFLGVNNKDFSHPGYIEVYDTSSGIPCNRFNSMKGSVSSMAVSSSGKFVISGNYNRYDNMSGDGFIHLQDVLSKEVTKYYTGHNDVNIVAVSPCDNYIASGNADKEKNEVVIFDVRNPKRVLHVLSHDQTLVNQSLIAPDSSIGIGGIYWMSDSRTIVTGGGDSTIKVWNIEGTTKLLKSYQTSNCVTSLTVHEDSMTIAAGVAGAQGIVHVWQP</sequence>
<dbReference type="Gene3D" id="2.130.10.10">
    <property type="entry name" value="YVTN repeat-like/Quinoprotein amine dehydrogenase"/>
    <property type="match status" value="1"/>
</dbReference>
<dbReference type="Proteomes" id="UP001476247">
    <property type="component" value="Unassembled WGS sequence"/>
</dbReference>
<dbReference type="PANTHER" id="PTHR19848:SF8">
    <property type="entry name" value="F-BOX AND WD REPEAT DOMAIN CONTAINING 7"/>
    <property type="match status" value="1"/>
</dbReference>
<feature type="compositionally biased region" description="Basic and acidic residues" evidence="4">
    <location>
        <begin position="217"/>
        <end position="235"/>
    </location>
</feature>
<dbReference type="SUPFAM" id="SSF46689">
    <property type="entry name" value="Homeodomain-like"/>
    <property type="match status" value="1"/>
</dbReference>
<feature type="compositionally biased region" description="Low complexity" evidence="4">
    <location>
        <begin position="41"/>
        <end position="54"/>
    </location>
</feature>
<dbReference type="SUPFAM" id="SSF50978">
    <property type="entry name" value="WD40 repeat-like"/>
    <property type="match status" value="1"/>
</dbReference>
<feature type="repeat" description="WD" evidence="3">
    <location>
        <begin position="701"/>
        <end position="735"/>
    </location>
</feature>
<dbReference type="Pfam" id="PF00400">
    <property type="entry name" value="WD40"/>
    <property type="match status" value="3"/>
</dbReference>
<accession>A0ABP9YDD7</accession>
<dbReference type="InterPro" id="IPR001680">
    <property type="entry name" value="WD40_rpt"/>
</dbReference>
<dbReference type="SMART" id="SM00320">
    <property type="entry name" value="WD40"/>
    <property type="match status" value="6"/>
</dbReference>
<proteinExistence type="predicted"/>